<gene>
    <name evidence="3" type="ORF">GCM10011574_66500</name>
</gene>
<accession>A0A8H9HAF8</accession>
<feature type="domain" description="HTH cro/C1-type" evidence="2">
    <location>
        <begin position="40"/>
        <end position="114"/>
    </location>
</feature>
<evidence type="ECO:0000313" key="4">
    <source>
        <dbReference type="Proteomes" id="UP000653480"/>
    </source>
</evidence>
<dbReference type="InterPro" id="IPR041413">
    <property type="entry name" value="MLTR_LBD"/>
</dbReference>
<feature type="region of interest" description="Disordered" evidence="1">
    <location>
        <begin position="1"/>
        <end position="33"/>
    </location>
</feature>
<name>A0A8H9HAF8_9ACTN</name>
<sequence length="340" mass="37355">MDHGRHDNETASGGPGTRAASNAPGRRARASGRRAELGAFLRARRARLHPADVGLPEGDPALRRTPGLRREEIAELSGVGVTWYTYLEQGRDISASAQVIDALARALLLDPDEHRHLRDLAGLAPPDTPETPSGEAERPRDRLRRLVDAAAPNAASVYDARFDYLAWNTPYTLLRHDPLTLPPGRRNLLWMMFTDAGNRARMVRWEPAARALISQFRAAMGHRQGDPAFTALVAELSEASPEFREWWADYPVRRFRPATVAIDHPEIGRLDLEMFQLRPAEHPDLLLVLQVPADEDGRRRVTALLDGRSAPDGDPGGAPDGSASQGGLPARRPGNRSHPG</sequence>
<reference evidence="3" key="2">
    <citation type="submission" date="2020-09" db="EMBL/GenBank/DDBJ databases">
        <authorList>
            <person name="Sun Q."/>
            <person name="Zhou Y."/>
        </authorList>
    </citation>
    <scope>NUCLEOTIDE SEQUENCE</scope>
    <source>
        <strain evidence="3">CGMCC 4.7138</strain>
    </source>
</reference>
<reference evidence="3" key="1">
    <citation type="journal article" date="2014" name="Int. J. Syst. Evol. Microbiol.">
        <title>Complete genome sequence of Corynebacterium casei LMG S-19264T (=DSM 44701T), isolated from a smear-ripened cheese.</title>
        <authorList>
            <consortium name="US DOE Joint Genome Institute (JGI-PGF)"/>
            <person name="Walter F."/>
            <person name="Albersmeier A."/>
            <person name="Kalinowski J."/>
            <person name="Ruckert C."/>
        </authorList>
    </citation>
    <scope>NUCLEOTIDE SEQUENCE</scope>
    <source>
        <strain evidence="3">CGMCC 4.7138</strain>
    </source>
</reference>
<comment type="caution">
    <text evidence="3">The sequence shown here is derived from an EMBL/GenBank/DDBJ whole genome shotgun (WGS) entry which is preliminary data.</text>
</comment>
<dbReference type="Proteomes" id="UP000653480">
    <property type="component" value="Unassembled WGS sequence"/>
</dbReference>
<keyword evidence="4" id="KW-1185">Reference proteome</keyword>
<feature type="region of interest" description="Disordered" evidence="1">
    <location>
        <begin position="305"/>
        <end position="340"/>
    </location>
</feature>
<dbReference type="Gene3D" id="3.30.450.180">
    <property type="match status" value="1"/>
</dbReference>
<evidence type="ECO:0000256" key="1">
    <source>
        <dbReference type="SAM" id="MobiDB-lite"/>
    </source>
</evidence>
<dbReference type="EMBL" id="BMMN01000019">
    <property type="protein sequence ID" value="GGO30277.1"/>
    <property type="molecule type" value="Genomic_DNA"/>
</dbReference>
<dbReference type="CDD" id="cd00093">
    <property type="entry name" value="HTH_XRE"/>
    <property type="match status" value="1"/>
</dbReference>
<dbReference type="PANTHER" id="PTHR35010:SF2">
    <property type="entry name" value="BLL4672 PROTEIN"/>
    <property type="match status" value="1"/>
</dbReference>
<dbReference type="InterPro" id="IPR001387">
    <property type="entry name" value="Cro/C1-type_HTH"/>
</dbReference>
<dbReference type="Gene3D" id="1.10.260.40">
    <property type="entry name" value="lambda repressor-like DNA-binding domains"/>
    <property type="match status" value="1"/>
</dbReference>
<feature type="region of interest" description="Disordered" evidence="1">
    <location>
        <begin position="119"/>
        <end position="140"/>
    </location>
</feature>
<organism evidence="3 4">
    <name type="scientific">Microbispora bryophytorum</name>
    <dbReference type="NCBI Taxonomy" id="1460882"/>
    <lineage>
        <taxon>Bacteria</taxon>
        <taxon>Bacillati</taxon>
        <taxon>Actinomycetota</taxon>
        <taxon>Actinomycetes</taxon>
        <taxon>Streptosporangiales</taxon>
        <taxon>Streptosporangiaceae</taxon>
        <taxon>Microbispora</taxon>
    </lineage>
</organism>
<dbReference type="Pfam" id="PF17765">
    <property type="entry name" value="MLTR_LBD"/>
    <property type="match status" value="1"/>
</dbReference>
<dbReference type="AlphaFoldDB" id="A0A8H9HAF8"/>
<dbReference type="SUPFAM" id="SSF47413">
    <property type="entry name" value="lambda repressor-like DNA-binding domains"/>
    <property type="match status" value="1"/>
</dbReference>
<protein>
    <recommendedName>
        <fullName evidence="2">HTH cro/C1-type domain-containing protein</fullName>
    </recommendedName>
</protein>
<evidence type="ECO:0000259" key="2">
    <source>
        <dbReference type="SMART" id="SM00530"/>
    </source>
</evidence>
<dbReference type="GO" id="GO:0003677">
    <property type="term" value="F:DNA binding"/>
    <property type="evidence" value="ECO:0007669"/>
    <property type="project" value="InterPro"/>
</dbReference>
<dbReference type="SMART" id="SM00530">
    <property type="entry name" value="HTH_XRE"/>
    <property type="match status" value="1"/>
</dbReference>
<proteinExistence type="predicted"/>
<evidence type="ECO:0000313" key="3">
    <source>
        <dbReference type="EMBL" id="GGO30277.1"/>
    </source>
</evidence>
<dbReference type="OrthoDB" id="4336585at2"/>
<dbReference type="PANTHER" id="PTHR35010">
    <property type="entry name" value="BLL4672 PROTEIN-RELATED"/>
    <property type="match status" value="1"/>
</dbReference>
<dbReference type="InterPro" id="IPR010982">
    <property type="entry name" value="Lambda_DNA-bd_dom_sf"/>
</dbReference>
<dbReference type="RefSeq" id="WP_142575264.1">
    <property type="nucleotide sequence ID" value="NZ_BMMN01000019.1"/>
</dbReference>
<dbReference type="Pfam" id="PF13560">
    <property type="entry name" value="HTH_31"/>
    <property type="match status" value="1"/>
</dbReference>